<reference evidence="8" key="1">
    <citation type="submission" date="2015-05" db="UniProtKB">
        <authorList>
            <consortium name="EnsemblMetazoa"/>
        </authorList>
    </citation>
    <scope>IDENTIFICATION</scope>
</reference>
<dbReference type="Proteomes" id="UP000015103">
    <property type="component" value="Unassembled WGS sequence"/>
</dbReference>
<organism evidence="8 9">
    <name type="scientific">Rhodnius prolixus</name>
    <name type="common">Triatomid bug</name>
    <dbReference type="NCBI Taxonomy" id="13249"/>
    <lineage>
        <taxon>Eukaryota</taxon>
        <taxon>Metazoa</taxon>
        <taxon>Ecdysozoa</taxon>
        <taxon>Arthropoda</taxon>
        <taxon>Hexapoda</taxon>
        <taxon>Insecta</taxon>
        <taxon>Pterygota</taxon>
        <taxon>Neoptera</taxon>
        <taxon>Paraneoptera</taxon>
        <taxon>Hemiptera</taxon>
        <taxon>Heteroptera</taxon>
        <taxon>Panheteroptera</taxon>
        <taxon>Cimicomorpha</taxon>
        <taxon>Reduviidae</taxon>
        <taxon>Triatominae</taxon>
        <taxon>Rhodnius</taxon>
    </lineage>
</organism>
<evidence type="ECO:0000256" key="6">
    <source>
        <dbReference type="ARBA" id="ARBA00023014"/>
    </source>
</evidence>
<dbReference type="NCBIfam" id="TIGR00322">
    <property type="entry name" value="diphth2_R"/>
    <property type="match status" value="1"/>
</dbReference>
<dbReference type="InParanoid" id="T1HIG1"/>
<comment type="cofactor">
    <cofactor evidence="1">
        <name>[4Fe-4S] cluster</name>
        <dbReference type="ChEBI" id="CHEBI:49883"/>
    </cofactor>
</comment>
<dbReference type="PANTHER" id="PTHR10762">
    <property type="entry name" value="DIPHTHAMIDE BIOSYNTHESIS PROTEIN"/>
    <property type="match status" value="1"/>
</dbReference>
<evidence type="ECO:0000256" key="5">
    <source>
        <dbReference type="ARBA" id="ARBA00023004"/>
    </source>
</evidence>
<dbReference type="eggNOG" id="KOG2648">
    <property type="taxonomic scope" value="Eukaryota"/>
</dbReference>
<dbReference type="HOGENOM" id="CLU_742519_0_0_1"/>
<feature type="compositionally biased region" description="Basic and acidic residues" evidence="7">
    <location>
        <begin position="359"/>
        <end position="373"/>
    </location>
</feature>
<dbReference type="STRING" id="13249.T1HIG1"/>
<dbReference type="VEuPathDB" id="VectorBase:RPRC003834"/>
<dbReference type="FunFam" id="3.40.50.11860:FF:000001">
    <property type="entry name" value="2-(3-amino-3-carboxypropyl)histidine synthase subunit 2"/>
    <property type="match status" value="1"/>
</dbReference>
<dbReference type="AlphaFoldDB" id="T1HIG1"/>
<proteinExistence type="inferred from homology"/>
<dbReference type="GO" id="GO:0090560">
    <property type="term" value="F:2-(3-amino-3-carboxypropyl)histidine synthase activity"/>
    <property type="evidence" value="ECO:0007669"/>
    <property type="project" value="InterPro"/>
</dbReference>
<accession>T1HIG1</accession>
<evidence type="ECO:0000256" key="4">
    <source>
        <dbReference type="ARBA" id="ARBA00022723"/>
    </source>
</evidence>
<dbReference type="Gene3D" id="3.40.50.11860">
    <property type="entry name" value="Diphthamide synthesis DPH1/DPH2 domain 3"/>
    <property type="match status" value="1"/>
</dbReference>
<keyword evidence="9" id="KW-1185">Reference proteome</keyword>
<sequence>MYEGIKIVINTGTSRTEVVIISKVVRPGCSISPTLFNFYVDDLIKKWKKEVNSGKLNDSMADVLKESLVISELITSPSHNSPCCTRCKLLSGESKHSSSRFSRGFCEPDGKNFDIVIYAGTDKSMTNFLMMMKNVQFYQYTGNEGFVLMNSLSLYKQSSFLIEKVKAAQTIGILVCTLAVEHFLVAIEHVKTLCKRRQKKFYVISLGKPTPAKLANFTEVDLFVSISCPEMDFYDRKTFLQPVVGLLDVELALNENRTWDNSFSKDFKDLVQGGRDYIAPPEESPDGIGEVSLVSNRLHGVSNTPSGCLDVEIVPEKILVDKVLVTDRERVWDGLNPNLNAPDLRKPDKGRIGTAEGYTNEKDILKDNTQEEE</sequence>
<keyword evidence="5" id="KW-0408">Iron</keyword>
<dbReference type="PANTHER" id="PTHR10762:SF2">
    <property type="entry name" value="2-(3-AMINO-3-CARBOXYPROPYL)HISTIDINE SYNTHASE SUBUNIT 2"/>
    <property type="match status" value="1"/>
</dbReference>
<comment type="similarity">
    <text evidence="3">Belongs to the DPH1/DPH2 family. DPH2 subfamily.</text>
</comment>
<dbReference type="EnsemblMetazoa" id="RPRC003834-RA">
    <property type="protein sequence ID" value="RPRC003834-PA"/>
    <property type="gene ID" value="RPRC003834"/>
</dbReference>
<keyword evidence="4" id="KW-0479">Metal-binding</keyword>
<dbReference type="InterPro" id="IPR016435">
    <property type="entry name" value="DPH1/DPH2"/>
</dbReference>
<evidence type="ECO:0000256" key="2">
    <source>
        <dbReference type="ARBA" id="ARBA00005156"/>
    </source>
</evidence>
<protein>
    <submittedName>
        <fullName evidence="8">2-(3-amino-3-carboxypropyl)histidine synthase subunit 2</fullName>
    </submittedName>
</protein>
<evidence type="ECO:0000313" key="8">
    <source>
        <dbReference type="EnsemblMetazoa" id="RPRC003834-PA"/>
    </source>
</evidence>
<dbReference type="GO" id="GO:0051536">
    <property type="term" value="F:iron-sulfur cluster binding"/>
    <property type="evidence" value="ECO:0007669"/>
    <property type="project" value="UniProtKB-KW"/>
</dbReference>
<dbReference type="InterPro" id="IPR042265">
    <property type="entry name" value="DPH1/DPH2_3"/>
</dbReference>
<dbReference type="Pfam" id="PF01866">
    <property type="entry name" value="Diphthamide_syn"/>
    <property type="match status" value="1"/>
</dbReference>
<feature type="region of interest" description="Disordered" evidence="7">
    <location>
        <begin position="336"/>
        <end position="373"/>
    </location>
</feature>
<dbReference type="GO" id="GO:0046872">
    <property type="term" value="F:metal ion binding"/>
    <property type="evidence" value="ECO:0007669"/>
    <property type="project" value="UniProtKB-KW"/>
</dbReference>
<name>T1HIG1_RHOPR</name>
<keyword evidence="6" id="KW-0411">Iron-sulfur</keyword>
<dbReference type="SFLD" id="SFLDS00032">
    <property type="entry name" value="Radical_SAM_3-amino-3-carboxyp"/>
    <property type="match status" value="1"/>
</dbReference>
<evidence type="ECO:0000256" key="1">
    <source>
        <dbReference type="ARBA" id="ARBA00001966"/>
    </source>
</evidence>
<evidence type="ECO:0000256" key="3">
    <source>
        <dbReference type="ARBA" id="ARBA00006179"/>
    </source>
</evidence>
<evidence type="ECO:0000313" key="9">
    <source>
        <dbReference type="Proteomes" id="UP000015103"/>
    </source>
</evidence>
<evidence type="ECO:0000256" key="7">
    <source>
        <dbReference type="SAM" id="MobiDB-lite"/>
    </source>
</evidence>
<comment type="pathway">
    <text evidence="2">Protein modification; peptidyl-diphthamide biosynthesis.</text>
</comment>
<dbReference type="GO" id="GO:0017183">
    <property type="term" value="P:protein histidyl modification to diphthamide"/>
    <property type="evidence" value="ECO:0007669"/>
    <property type="project" value="InterPro"/>
</dbReference>
<dbReference type="EMBL" id="ACPB03010282">
    <property type="status" value="NOT_ANNOTATED_CDS"/>
    <property type="molecule type" value="Genomic_DNA"/>
</dbReference>
<dbReference type="FunCoup" id="T1HIG1">
    <property type="interactions" value="1617"/>
</dbReference>